<dbReference type="RefSeq" id="WP_145351948.1">
    <property type="nucleotide sequence ID" value="NZ_CP036262.1"/>
</dbReference>
<dbReference type="Proteomes" id="UP000320672">
    <property type="component" value="Chromosome"/>
</dbReference>
<keyword evidence="3" id="KW-1185">Reference proteome</keyword>
<evidence type="ECO:0000256" key="1">
    <source>
        <dbReference type="SAM" id="Phobius"/>
    </source>
</evidence>
<dbReference type="KEGG" id="rml:FF011L_26310"/>
<dbReference type="AlphaFoldDB" id="A0A517MG62"/>
<dbReference type="InterPro" id="IPR009937">
    <property type="entry name" value="Phage_holin_3_6"/>
</dbReference>
<accession>A0A517MG62</accession>
<keyword evidence="1" id="KW-0472">Membrane</keyword>
<sequence length="158" mass="17379">MQPDSGFKRVIRDVADLFDLQVQLFTLDSRDAMRQIGIALVVTLLATCIFMTTLTGSLFTGAWALHEYAGWTMAQGVGTMCLVGLALTLGAAGYAYRLLVRALASLDEPKRELVENLRWLKAVIVEPNTSARNQLRRDSFQDPYASAGPSIPPGDNRF</sequence>
<name>A0A517MG62_9BACT</name>
<proteinExistence type="predicted"/>
<gene>
    <name evidence="2" type="ORF">FF011L_26310</name>
</gene>
<feature type="transmembrane region" description="Helical" evidence="1">
    <location>
        <begin position="77"/>
        <end position="96"/>
    </location>
</feature>
<dbReference type="EMBL" id="CP036262">
    <property type="protein sequence ID" value="QDS93856.1"/>
    <property type="molecule type" value="Genomic_DNA"/>
</dbReference>
<evidence type="ECO:0000313" key="2">
    <source>
        <dbReference type="EMBL" id="QDS93856.1"/>
    </source>
</evidence>
<protein>
    <recommendedName>
        <fullName evidence="4">Phage holin family protein</fullName>
    </recommendedName>
</protein>
<dbReference type="Pfam" id="PF07332">
    <property type="entry name" value="Phage_holin_3_6"/>
    <property type="match status" value="1"/>
</dbReference>
<keyword evidence="1" id="KW-0812">Transmembrane</keyword>
<evidence type="ECO:0000313" key="3">
    <source>
        <dbReference type="Proteomes" id="UP000320672"/>
    </source>
</evidence>
<keyword evidence="1" id="KW-1133">Transmembrane helix</keyword>
<reference evidence="2 3" key="1">
    <citation type="submission" date="2019-02" db="EMBL/GenBank/DDBJ databases">
        <title>Deep-cultivation of Planctomycetes and their phenomic and genomic characterization uncovers novel biology.</title>
        <authorList>
            <person name="Wiegand S."/>
            <person name="Jogler M."/>
            <person name="Boedeker C."/>
            <person name="Pinto D."/>
            <person name="Vollmers J."/>
            <person name="Rivas-Marin E."/>
            <person name="Kohn T."/>
            <person name="Peeters S.H."/>
            <person name="Heuer A."/>
            <person name="Rast P."/>
            <person name="Oberbeckmann S."/>
            <person name="Bunk B."/>
            <person name="Jeske O."/>
            <person name="Meyerdierks A."/>
            <person name="Storesund J.E."/>
            <person name="Kallscheuer N."/>
            <person name="Luecker S."/>
            <person name="Lage O.M."/>
            <person name="Pohl T."/>
            <person name="Merkel B.J."/>
            <person name="Hornburger P."/>
            <person name="Mueller R.-W."/>
            <person name="Bruemmer F."/>
            <person name="Labrenz M."/>
            <person name="Spormann A.M."/>
            <person name="Op den Camp H."/>
            <person name="Overmann J."/>
            <person name="Amann R."/>
            <person name="Jetten M.S.M."/>
            <person name="Mascher T."/>
            <person name="Medema M.H."/>
            <person name="Devos D.P."/>
            <person name="Kaster A.-K."/>
            <person name="Ovreas L."/>
            <person name="Rohde M."/>
            <person name="Galperin M.Y."/>
            <person name="Jogler C."/>
        </authorList>
    </citation>
    <scope>NUCLEOTIDE SEQUENCE [LARGE SCALE GENOMIC DNA]</scope>
    <source>
        <strain evidence="2 3">FF011L</strain>
    </source>
</reference>
<evidence type="ECO:0008006" key="4">
    <source>
        <dbReference type="Google" id="ProtNLM"/>
    </source>
</evidence>
<dbReference type="OrthoDB" id="286918at2"/>
<organism evidence="2 3">
    <name type="scientific">Roseimaritima multifibrata</name>
    <dbReference type="NCBI Taxonomy" id="1930274"/>
    <lineage>
        <taxon>Bacteria</taxon>
        <taxon>Pseudomonadati</taxon>
        <taxon>Planctomycetota</taxon>
        <taxon>Planctomycetia</taxon>
        <taxon>Pirellulales</taxon>
        <taxon>Pirellulaceae</taxon>
        <taxon>Roseimaritima</taxon>
    </lineage>
</organism>
<feature type="transmembrane region" description="Helical" evidence="1">
    <location>
        <begin position="38"/>
        <end position="65"/>
    </location>
</feature>